<dbReference type="InterPro" id="IPR001036">
    <property type="entry name" value="Acrflvin-R"/>
</dbReference>
<dbReference type="AlphaFoldDB" id="A0A516SLT3"/>
<dbReference type="SUPFAM" id="SSF82866">
    <property type="entry name" value="Multidrug efflux transporter AcrB transmembrane domain"/>
    <property type="match status" value="1"/>
</dbReference>
<feature type="transmembrane region" description="Helical" evidence="1">
    <location>
        <begin position="16"/>
        <end position="33"/>
    </location>
</feature>
<dbReference type="PANTHER" id="PTHR32063">
    <property type="match status" value="1"/>
</dbReference>
<dbReference type="KEGG" id="cari:FNU76_23735"/>
<dbReference type="Gene3D" id="3.30.70.1430">
    <property type="entry name" value="Multidrug efflux transporter AcrB pore domain"/>
    <property type="match status" value="2"/>
</dbReference>
<dbReference type="Pfam" id="PF00873">
    <property type="entry name" value="ACR_tran"/>
    <property type="match status" value="1"/>
</dbReference>
<dbReference type="EMBL" id="CP041730">
    <property type="protein sequence ID" value="QDQ29117.1"/>
    <property type="molecule type" value="Genomic_DNA"/>
</dbReference>
<keyword evidence="1" id="KW-0472">Membrane</keyword>
<dbReference type="RefSeq" id="WP_144280497.1">
    <property type="nucleotide sequence ID" value="NZ_CP041730.1"/>
</dbReference>
<feature type="transmembrane region" description="Helical" evidence="1">
    <location>
        <begin position="363"/>
        <end position="383"/>
    </location>
</feature>
<feature type="transmembrane region" description="Helical" evidence="1">
    <location>
        <begin position="531"/>
        <end position="551"/>
    </location>
</feature>
<accession>A0A516SLT3</accession>
<reference evidence="3" key="1">
    <citation type="submission" date="2019-07" db="EMBL/GenBank/DDBJ databases">
        <title>Chitinimonas sp. nov., isolated from Ny-Alesund, arctica soil.</title>
        <authorList>
            <person name="Xu Q."/>
            <person name="Peng F."/>
        </authorList>
    </citation>
    <scope>NUCLEOTIDE SEQUENCE [LARGE SCALE GENOMIC DNA]</scope>
    <source>
        <strain evidence="3">R3-44</strain>
    </source>
</reference>
<name>A0A516SLT3_9NEIS</name>
<feature type="transmembrane region" description="Helical" evidence="1">
    <location>
        <begin position="430"/>
        <end position="454"/>
    </location>
</feature>
<dbReference type="SUPFAM" id="SSF82693">
    <property type="entry name" value="Multidrug efflux transporter AcrB pore domain, PN1, PN2, PC1 and PC2 subdomains"/>
    <property type="match status" value="2"/>
</dbReference>
<gene>
    <name evidence="2" type="ORF">FNU76_23735</name>
</gene>
<keyword evidence="1" id="KW-0812">Transmembrane</keyword>
<dbReference type="Gene3D" id="1.20.1640.10">
    <property type="entry name" value="Multidrug efflux transporter AcrB transmembrane domain"/>
    <property type="match status" value="2"/>
</dbReference>
<dbReference type="PRINTS" id="PR00702">
    <property type="entry name" value="ACRIFLAVINRP"/>
</dbReference>
<dbReference type="OrthoDB" id="3306666at2"/>
<proteinExistence type="predicted"/>
<dbReference type="Proteomes" id="UP000317550">
    <property type="component" value="Chromosome"/>
</dbReference>
<feature type="transmembrane region" description="Helical" evidence="1">
    <location>
        <begin position="466"/>
        <end position="488"/>
    </location>
</feature>
<sequence>MNNRFNLTEWVLAHRQLAWFFMILTLVAGLLAYQKLGRAEDPDYTIRDMVVTAYWPGATAREMEDQIADKLEKKLQETPGLEMIRSYSKPGQSVVFITLRDEIAGDKVRATWVNVRNAVSDMRHTLPDGVYGPFFNDRFDDTFGSVYALTGEGLDYATLQRYVDIARQRLLGVRNVAKVEVVGPQPERIYIEGDSAKFAQLQLDPQVVVQALKNQTTIKDAGMVEGRGDNVHIRISGTFETLEQIRNMGIQAGERSFRLGDIARISRGYAEPAEPRMFFNGKPAIGLAVSMEKGGNVLKLGKALDVEIAAIRANLPLGVELHQVSNQPKVVSAAIGEFMKTLIEAVAIVLAVSFISLGRRPGIVVALSIPLVLCAVFVAMDALRIDLHKISLGALIIALGLLVDDAIIAVEMMELKLEQGWDKVKAAAHAYTATAFPMLTGTLITAAGFLPVGIAAGGASEYTGSIFWVVMIALLVSWVVAVTATPLLGTYLLKAHAGGHGQSDSEHETVKQSRFNTAFQALLQICLRYKWLTLAITLAAFIGALSLDPWVKKEFFPASTRPELIVDINLPEGSSLKQSQVVADQFAVALKGDPNIVNYVSYVGAGSPS</sequence>
<dbReference type="GO" id="GO:0042910">
    <property type="term" value="F:xenobiotic transmembrane transporter activity"/>
    <property type="evidence" value="ECO:0007669"/>
    <property type="project" value="TreeGrafter"/>
</dbReference>
<dbReference type="GO" id="GO:0005886">
    <property type="term" value="C:plasma membrane"/>
    <property type="evidence" value="ECO:0007669"/>
    <property type="project" value="TreeGrafter"/>
</dbReference>
<evidence type="ECO:0000313" key="3">
    <source>
        <dbReference type="Proteomes" id="UP000317550"/>
    </source>
</evidence>
<evidence type="ECO:0000313" key="2">
    <source>
        <dbReference type="EMBL" id="QDQ29117.1"/>
    </source>
</evidence>
<feature type="transmembrane region" description="Helical" evidence="1">
    <location>
        <begin position="390"/>
        <end position="410"/>
    </location>
</feature>
<organism evidence="2 3">
    <name type="scientific">Chitinimonas arctica</name>
    <dbReference type="NCBI Taxonomy" id="2594795"/>
    <lineage>
        <taxon>Bacteria</taxon>
        <taxon>Pseudomonadati</taxon>
        <taxon>Pseudomonadota</taxon>
        <taxon>Betaproteobacteria</taxon>
        <taxon>Neisseriales</taxon>
        <taxon>Chitinibacteraceae</taxon>
        <taxon>Chitinimonas</taxon>
    </lineage>
</organism>
<dbReference type="InterPro" id="IPR027463">
    <property type="entry name" value="AcrB_DN_DC_subdom"/>
</dbReference>
<dbReference type="SUPFAM" id="SSF82714">
    <property type="entry name" value="Multidrug efflux transporter AcrB TolC docking domain, DN and DC subdomains"/>
    <property type="match status" value="1"/>
</dbReference>
<dbReference type="PANTHER" id="PTHR32063:SF18">
    <property type="entry name" value="CATION EFFLUX SYSTEM PROTEIN"/>
    <property type="match status" value="1"/>
</dbReference>
<protein>
    <submittedName>
        <fullName evidence="2">Efflux RND transporter permease subunit</fullName>
    </submittedName>
</protein>
<dbReference type="Gene3D" id="3.30.2090.10">
    <property type="entry name" value="Multidrug efflux transporter AcrB TolC docking domain, DN and DC subdomains"/>
    <property type="match status" value="1"/>
</dbReference>
<keyword evidence="3" id="KW-1185">Reference proteome</keyword>
<evidence type="ECO:0000256" key="1">
    <source>
        <dbReference type="SAM" id="Phobius"/>
    </source>
</evidence>
<dbReference type="Gene3D" id="3.30.70.1320">
    <property type="entry name" value="Multidrug efflux transporter AcrB pore domain like"/>
    <property type="match status" value="1"/>
</dbReference>
<keyword evidence="1" id="KW-1133">Transmembrane helix</keyword>